<keyword evidence="8" id="KW-0067">ATP-binding</keyword>
<comment type="similarity">
    <text evidence="2">Belongs to the HPPK family.</text>
</comment>
<protein>
    <recommendedName>
        <fullName evidence="4">2-amino-4-hydroxy-6-hydroxymethyldihydropteridine pyrophosphokinase</fullName>
        <ecNumber evidence="3">2.7.6.3</ecNumber>
    </recommendedName>
    <alternativeName>
        <fullName evidence="11">6-hydroxymethyl-7,8-dihydropterin pyrophosphokinase</fullName>
    </alternativeName>
    <alternativeName>
        <fullName evidence="12">7,8-dihydro-6-hydroxymethylpterin-pyrophosphokinase</fullName>
    </alternativeName>
</protein>
<evidence type="ECO:0000256" key="8">
    <source>
        <dbReference type="ARBA" id="ARBA00022840"/>
    </source>
</evidence>
<sequence>MNTVYLLLGSNLGNPQQQLLAATKAIVQRVGNIASASSFYSTAAWGLTAQPNFINQVLVVTTKLDALTTLHTILAIENDLGRTRSVKYAARVIDIDILFFNNQIIDVPQLKVPHPQIQNRRFVLIPLAELNENLIHPSLQKNIKTLLQTCSDTLDVQKI</sequence>
<dbReference type="GO" id="GO:0003848">
    <property type="term" value="F:2-amino-4-hydroxy-6-hydroxymethyldihydropteridine diphosphokinase activity"/>
    <property type="evidence" value="ECO:0007669"/>
    <property type="project" value="UniProtKB-EC"/>
</dbReference>
<comment type="pathway">
    <text evidence="1">Cofactor biosynthesis; tetrahydrofolate biosynthesis; 2-amino-4-hydroxy-6-hydroxymethyl-7,8-dihydropteridine diphosphate from 7,8-dihydroneopterin triphosphate: step 4/4.</text>
</comment>
<evidence type="ECO:0000256" key="1">
    <source>
        <dbReference type="ARBA" id="ARBA00005051"/>
    </source>
</evidence>
<keyword evidence="7" id="KW-0418">Kinase</keyword>
<reference evidence="15" key="1">
    <citation type="journal article" date="2019" name="Int. J. Syst. Evol. Microbiol.">
        <title>The Global Catalogue of Microorganisms (GCM) 10K type strain sequencing project: providing services to taxonomists for standard genome sequencing and annotation.</title>
        <authorList>
            <consortium name="The Broad Institute Genomics Platform"/>
            <consortium name="The Broad Institute Genome Sequencing Center for Infectious Disease"/>
            <person name="Wu L."/>
            <person name="Ma J."/>
        </authorList>
    </citation>
    <scope>NUCLEOTIDE SEQUENCE [LARGE SCALE GENOMIC DNA]</scope>
    <source>
        <strain evidence="15">CECT 8289</strain>
    </source>
</reference>
<dbReference type="InterPro" id="IPR035907">
    <property type="entry name" value="Hppk_sf"/>
</dbReference>
<accession>A0ABV8QTV6</accession>
<dbReference type="InterPro" id="IPR000550">
    <property type="entry name" value="Hppk"/>
</dbReference>
<comment type="function">
    <text evidence="10">Catalyzes the transfer of pyrophosphate from adenosine triphosphate (ATP) to 6-hydroxymethyl-7,8-dihydropterin, an enzymatic step in folate biosynthesis pathway.</text>
</comment>
<dbReference type="CDD" id="cd00483">
    <property type="entry name" value="HPPK"/>
    <property type="match status" value="1"/>
</dbReference>
<evidence type="ECO:0000256" key="11">
    <source>
        <dbReference type="ARBA" id="ARBA00029766"/>
    </source>
</evidence>
<evidence type="ECO:0000256" key="9">
    <source>
        <dbReference type="ARBA" id="ARBA00022909"/>
    </source>
</evidence>
<dbReference type="Gene3D" id="3.30.70.560">
    <property type="entry name" value="7,8-Dihydro-6-hydroxymethylpterin-pyrophosphokinase HPPK"/>
    <property type="match status" value="1"/>
</dbReference>
<keyword evidence="6" id="KW-0547">Nucleotide-binding</keyword>
<keyword evidence="9" id="KW-0289">Folate biosynthesis</keyword>
<dbReference type="PANTHER" id="PTHR43071:SF1">
    <property type="entry name" value="2-AMINO-4-HYDROXY-6-HYDROXYMETHYLDIHYDROPTERIDINE PYROPHOSPHOKINASE"/>
    <property type="match status" value="1"/>
</dbReference>
<dbReference type="Proteomes" id="UP001595907">
    <property type="component" value="Unassembled WGS sequence"/>
</dbReference>
<dbReference type="NCBIfam" id="TIGR01498">
    <property type="entry name" value="folK"/>
    <property type="match status" value="1"/>
</dbReference>
<evidence type="ECO:0000256" key="5">
    <source>
        <dbReference type="ARBA" id="ARBA00022679"/>
    </source>
</evidence>
<evidence type="ECO:0000313" key="14">
    <source>
        <dbReference type="EMBL" id="MFC4263690.1"/>
    </source>
</evidence>
<keyword evidence="5 14" id="KW-0808">Transferase</keyword>
<dbReference type="PROSITE" id="PS00794">
    <property type="entry name" value="HPPK"/>
    <property type="match status" value="1"/>
</dbReference>
<keyword evidence="15" id="KW-1185">Reference proteome</keyword>
<dbReference type="RefSeq" id="WP_379710614.1">
    <property type="nucleotide sequence ID" value="NZ_JBHSCZ010000003.1"/>
</dbReference>
<evidence type="ECO:0000256" key="10">
    <source>
        <dbReference type="ARBA" id="ARBA00029409"/>
    </source>
</evidence>
<dbReference type="SUPFAM" id="SSF55083">
    <property type="entry name" value="6-hydroxymethyl-7,8-dihydropterin pyrophosphokinase, HPPK"/>
    <property type="match status" value="1"/>
</dbReference>
<evidence type="ECO:0000256" key="2">
    <source>
        <dbReference type="ARBA" id="ARBA00005810"/>
    </source>
</evidence>
<dbReference type="EC" id="2.7.6.3" evidence="3"/>
<evidence type="ECO:0000256" key="6">
    <source>
        <dbReference type="ARBA" id="ARBA00022741"/>
    </source>
</evidence>
<gene>
    <name evidence="14" type="primary">folK</name>
    <name evidence="14" type="ORF">ACFOWM_12415</name>
</gene>
<evidence type="ECO:0000256" key="7">
    <source>
        <dbReference type="ARBA" id="ARBA00022777"/>
    </source>
</evidence>
<evidence type="ECO:0000259" key="13">
    <source>
        <dbReference type="PROSITE" id="PS00794"/>
    </source>
</evidence>
<dbReference type="Pfam" id="PF01288">
    <property type="entry name" value="HPPK"/>
    <property type="match status" value="1"/>
</dbReference>
<name>A0ABV8QTV6_9BACT</name>
<evidence type="ECO:0000256" key="3">
    <source>
        <dbReference type="ARBA" id="ARBA00013253"/>
    </source>
</evidence>
<organism evidence="14 15">
    <name type="scientific">Ferruginibacter yonginensis</name>
    <dbReference type="NCBI Taxonomy" id="1310416"/>
    <lineage>
        <taxon>Bacteria</taxon>
        <taxon>Pseudomonadati</taxon>
        <taxon>Bacteroidota</taxon>
        <taxon>Chitinophagia</taxon>
        <taxon>Chitinophagales</taxon>
        <taxon>Chitinophagaceae</taxon>
        <taxon>Ferruginibacter</taxon>
    </lineage>
</organism>
<evidence type="ECO:0000313" key="15">
    <source>
        <dbReference type="Proteomes" id="UP001595907"/>
    </source>
</evidence>
<proteinExistence type="inferred from homology"/>
<comment type="caution">
    <text evidence="14">The sequence shown here is derived from an EMBL/GenBank/DDBJ whole genome shotgun (WGS) entry which is preliminary data.</text>
</comment>
<evidence type="ECO:0000256" key="4">
    <source>
        <dbReference type="ARBA" id="ARBA00016218"/>
    </source>
</evidence>
<feature type="domain" description="7,8-dihydro-6-hydroxymethylpterin-pyrophosphokinase" evidence="13">
    <location>
        <begin position="87"/>
        <end position="98"/>
    </location>
</feature>
<dbReference type="EMBL" id="JBHSCZ010000003">
    <property type="protein sequence ID" value="MFC4263690.1"/>
    <property type="molecule type" value="Genomic_DNA"/>
</dbReference>
<dbReference type="PANTHER" id="PTHR43071">
    <property type="entry name" value="2-AMINO-4-HYDROXY-6-HYDROXYMETHYLDIHYDROPTERIDINE PYROPHOSPHOKINASE"/>
    <property type="match status" value="1"/>
</dbReference>
<evidence type="ECO:0000256" key="12">
    <source>
        <dbReference type="ARBA" id="ARBA00033413"/>
    </source>
</evidence>